<evidence type="ECO:0008006" key="3">
    <source>
        <dbReference type="Google" id="ProtNLM"/>
    </source>
</evidence>
<dbReference type="Proteomes" id="UP000188836">
    <property type="component" value="Unassembled WGS sequence"/>
</dbReference>
<protein>
    <recommendedName>
        <fullName evidence="3">Integrase</fullName>
    </recommendedName>
</protein>
<dbReference type="EMBL" id="MUMY01000024">
    <property type="protein sequence ID" value="ONM46507.1"/>
    <property type="molecule type" value="Genomic_DNA"/>
</dbReference>
<reference evidence="1 2" key="1">
    <citation type="journal article" date="2016" name="Antonie Van Leeuwenhoek">
        <title>Nocardia donostiensis sp. nov., isolated from human respiratory specimens.</title>
        <authorList>
            <person name="Ercibengoa M."/>
            <person name="Bell M."/>
            <person name="Marimon J.M."/>
            <person name="Humrighouse B."/>
            <person name="Klenk H.P."/>
            <person name="Potter G."/>
            <person name="Perez-Trallero E."/>
        </authorList>
    </citation>
    <scope>NUCLEOTIDE SEQUENCE [LARGE SCALE GENOMIC DNA]</scope>
    <source>
        <strain evidence="1 2">X1655</strain>
    </source>
</reference>
<evidence type="ECO:0000313" key="2">
    <source>
        <dbReference type="Proteomes" id="UP000188836"/>
    </source>
</evidence>
<name>A0A1W0B6K9_9NOCA</name>
<keyword evidence="2" id="KW-1185">Reference proteome</keyword>
<proteinExistence type="predicted"/>
<dbReference type="RefSeq" id="WP_077120870.1">
    <property type="nucleotide sequence ID" value="NZ_MUKP01000041.1"/>
</dbReference>
<dbReference type="InterPro" id="IPR036457">
    <property type="entry name" value="PPM-type-like_dom_sf"/>
</dbReference>
<dbReference type="STRING" id="1538463.B0T36_14645"/>
<dbReference type="AlphaFoldDB" id="A0A1W0B6K9"/>
<sequence length="269" mass="29438">MEIAAAQVPAESDEDRVITTENAVVLLDGASAYEPGTQPAGDYVDVLGNQLSTRLTDGADLPVVLAEAIQATAIRLGLEPGKSPSSTVVIVWFNKQLLEILVLGDSAVIIRFADGSEEVIVDDRLAQLGIPEADRYRQRLSAGAGFDHQHHQLLQALQRRERQHRNQPGGYWIAEAEPSAAAHAITRRYPLRFVSWVIAATDGAFEVLTALGIPWQRIADCSAEELRALLAFCTDWEANSDPDGQALPRSKRHDDKTIVVVRPRHEPVT</sequence>
<organism evidence="1 2">
    <name type="scientific">Nocardia donostiensis</name>
    <dbReference type="NCBI Taxonomy" id="1538463"/>
    <lineage>
        <taxon>Bacteria</taxon>
        <taxon>Bacillati</taxon>
        <taxon>Actinomycetota</taxon>
        <taxon>Actinomycetes</taxon>
        <taxon>Mycobacteriales</taxon>
        <taxon>Nocardiaceae</taxon>
        <taxon>Nocardia</taxon>
    </lineage>
</organism>
<gene>
    <name evidence="1" type="ORF">B0T46_22800</name>
</gene>
<accession>A0A1W0B6K9</accession>
<dbReference type="Gene3D" id="3.60.40.10">
    <property type="entry name" value="PPM-type phosphatase domain"/>
    <property type="match status" value="1"/>
</dbReference>
<dbReference type="OrthoDB" id="3190646at2"/>
<comment type="caution">
    <text evidence="1">The sequence shown here is derived from an EMBL/GenBank/DDBJ whole genome shotgun (WGS) entry which is preliminary data.</text>
</comment>
<dbReference type="SUPFAM" id="SSF81606">
    <property type="entry name" value="PP2C-like"/>
    <property type="match status" value="1"/>
</dbReference>
<evidence type="ECO:0000313" key="1">
    <source>
        <dbReference type="EMBL" id="ONM46507.1"/>
    </source>
</evidence>